<feature type="compositionally biased region" description="Low complexity" evidence="6">
    <location>
        <begin position="225"/>
        <end position="237"/>
    </location>
</feature>
<evidence type="ECO:0000313" key="9">
    <source>
        <dbReference type="EMBL" id="KAK0718984.1"/>
    </source>
</evidence>
<feature type="compositionally biased region" description="Low complexity" evidence="6">
    <location>
        <begin position="309"/>
        <end position="333"/>
    </location>
</feature>
<dbReference type="GO" id="GO:0016020">
    <property type="term" value="C:membrane"/>
    <property type="evidence" value="ECO:0007669"/>
    <property type="project" value="UniProtKB-SubCell"/>
</dbReference>
<evidence type="ECO:0000256" key="2">
    <source>
        <dbReference type="ARBA" id="ARBA00022692"/>
    </source>
</evidence>
<evidence type="ECO:0000256" key="6">
    <source>
        <dbReference type="SAM" id="MobiDB-lite"/>
    </source>
</evidence>
<comment type="caution">
    <text evidence="9">The sequence shown here is derived from an EMBL/GenBank/DDBJ whole genome shotgun (WGS) entry which is preliminary data.</text>
</comment>
<feature type="region of interest" description="Disordered" evidence="6">
    <location>
        <begin position="553"/>
        <end position="616"/>
    </location>
</feature>
<feature type="region of interest" description="Disordered" evidence="6">
    <location>
        <begin position="214"/>
        <end position="237"/>
    </location>
</feature>
<feature type="region of interest" description="Disordered" evidence="6">
    <location>
        <begin position="309"/>
        <end position="376"/>
    </location>
</feature>
<dbReference type="EMBL" id="JAUKTV010000013">
    <property type="protein sequence ID" value="KAK0718984.1"/>
    <property type="molecule type" value="Genomic_DNA"/>
</dbReference>
<name>A0AA40DWJ1_9PEZI</name>
<accession>A0AA40DWJ1</accession>
<keyword evidence="5" id="KW-0175">Coiled coil</keyword>
<dbReference type="Proteomes" id="UP001172159">
    <property type="component" value="Unassembled WGS sequence"/>
</dbReference>
<feature type="compositionally biased region" description="Polar residues" evidence="6">
    <location>
        <begin position="347"/>
        <end position="376"/>
    </location>
</feature>
<dbReference type="PANTHER" id="PTHR47685">
    <property type="entry name" value="MAGNESIUM TRANSPORT PROTEIN CORA"/>
    <property type="match status" value="1"/>
</dbReference>
<keyword evidence="2 7" id="KW-0812">Transmembrane</keyword>
<feature type="region of interest" description="Disordered" evidence="6">
    <location>
        <begin position="1182"/>
        <end position="1331"/>
    </location>
</feature>
<keyword evidence="4 7" id="KW-0472">Membrane</keyword>
<evidence type="ECO:0000256" key="4">
    <source>
        <dbReference type="ARBA" id="ARBA00023136"/>
    </source>
</evidence>
<protein>
    <recommendedName>
        <fullName evidence="8">BZIP domain-containing protein</fullName>
    </recommendedName>
</protein>
<proteinExistence type="predicted"/>
<dbReference type="InterPro" id="IPR002523">
    <property type="entry name" value="MgTranspt_CorA/ZnTranspt_ZntB"/>
</dbReference>
<feature type="transmembrane region" description="Helical" evidence="7">
    <location>
        <begin position="1065"/>
        <end position="1088"/>
    </location>
</feature>
<dbReference type="InterPro" id="IPR050829">
    <property type="entry name" value="CorA_MIT"/>
</dbReference>
<reference evidence="9" key="1">
    <citation type="submission" date="2023-06" db="EMBL/GenBank/DDBJ databases">
        <title>Genome-scale phylogeny and comparative genomics of the fungal order Sordariales.</title>
        <authorList>
            <consortium name="Lawrence Berkeley National Laboratory"/>
            <person name="Hensen N."/>
            <person name="Bonometti L."/>
            <person name="Westerberg I."/>
            <person name="Brannstrom I.O."/>
            <person name="Guillou S."/>
            <person name="Cros-Aarteil S."/>
            <person name="Calhoun S."/>
            <person name="Haridas S."/>
            <person name="Kuo A."/>
            <person name="Mondo S."/>
            <person name="Pangilinan J."/>
            <person name="Riley R."/>
            <person name="Labutti K."/>
            <person name="Andreopoulos B."/>
            <person name="Lipzen A."/>
            <person name="Chen C."/>
            <person name="Yanf M."/>
            <person name="Daum C."/>
            <person name="Ng V."/>
            <person name="Clum A."/>
            <person name="Steindorff A."/>
            <person name="Ohm R."/>
            <person name="Martin F."/>
            <person name="Silar P."/>
            <person name="Natvig D."/>
            <person name="Lalanne C."/>
            <person name="Gautier V."/>
            <person name="Ament-Velasquez S.L."/>
            <person name="Kruys A."/>
            <person name="Hutchinson M.I."/>
            <person name="Powell A.J."/>
            <person name="Barry K."/>
            <person name="Miller A.N."/>
            <person name="Grigoriev I.V."/>
            <person name="Debuchy R."/>
            <person name="Gladieux P."/>
            <person name="Thoren M.H."/>
            <person name="Johannesson H."/>
        </authorList>
    </citation>
    <scope>NUCLEOTIDE SEQUENCE</scope>
    <source>
        <strain evidence="9">CBS 540.89</strain>
    </source>
</reference>
<feature type="compositionally biased region" description="Basic residues" evidence="6">
    <location>
        <begin position="1244"/>
        <end position="1259"/>
    </location>
</feature>
<feature type="compositionally biased region" description="Polar residues" evidence="6">
    <location>
        <begin position="1305"/>
        <end position="1331"/>
    </location>
</feature>
<evidence type="ECO:0000313" key="10">
    <source>
        <dbReference type="Proteomes" id="UP001172159"/>
    </source>
</evidence>
<feature type="compositionally biased region" description="Basic residues" evidence="6">
    <location>
        <begin position="1"/>
        <end position="16"/>
    </location>
</feature>
<evidence type="ECO:0000259" key="8">
    <source>
        <dbReference type="PROSITE" id="PS00036"/>
    </source>
</evidence>
<feature type="domain" description="BZIP" evidence="8">
    <location>
        <begin position="558"/>
        <end position="571"/>
    </location>
</feature>
<dbReference type="GO" id="GO:0046873">
    <property type="term" value="F:metal ion transmembrane transporter activity"/>
    <property type="evidence" value="ECO:0007669"/>
    <property type="project" value="InterPro"/>
</dbReference>
<feature type="compositionally biased region" description="Basic and acidic residues" evidence="6">
    <location>
        <begin position="1199"/>
        <end position="1223"/>
    </location>
</feature>
<gene>
    <name evidence="9" type="ORF">B0T21DRAFT_374543</name>
</gene>
<dbReference type="Gene3D" id="1.20.58.340">
    <property type="entry name" value="Magnesium transport protein CorA, transmembrane region"/>
    <property type="match status" value="1"/>
</dbReference>
<evidence type="ECO:0000256" key="7">
    <source>
        <dbReference type="SAM" id="Phobius"/>
    </source>
</evidence>
<comment type="subcellular location">
    <subcellularLocation>
        <location evidence="1">Membrane</location>
        <topology evidence="1">Multi-pass membrane protein</topology>
    </subcellularLocation>
</comment>
<feature type="region of interest" description="Disordered" evidence="6">
    <location>
        <begin position="144"/>
        <end position="165"/>
    </location>
</feature>
<dbReference type="PANTHER" id="PTHR47685:SF1">
    <property type="entry name" value="MAGNESIUM TRANSPORT PROTEIN CORA"/>
    <property type="match status" value="1"/>
</dbReference>
<dbReference type="InterPro" id="IPR045863">
    <property type="entry name" value="CorA_TM1_TM2"/>
</dbReference>
<feature type="transmembrane region" description="Helical" evidence="7">
    <location>
        <begin position="1108"/>
        <end position="1129"/>
    </location>
</feature>
<dbReference type="Pfam" id="PF01544">
    <property type="entry name" value="CorA"/>
    <property type="match status" value="1"/>
</dbReference>
<evidence type="ECO:0000256" key="3">
    <source>
        <dbReference type="ARBA" id="ARBA00022989"/>
    </source>
</evidence>
<keyword evidence="3 7" id="KW-1133">Transmembrane helix</keyword>
<feature type="coiled-coil region" evidence="5">
    <location>
        <begin position="1002"/>
        <end position="1029"/>
    </location>
</feature>
<dbReference type="GO" id="GO:0003700">
    <property type="term" value="F:DNA-binding transcription factor activity"/>
    <property type="evidence" value="ECO:0007669"/>
    <property type="project" value="InterPro"/>
</dbReference>
<feature type="compositionally biased region" description="Polar residues" evidence="6">
    <location>
        <begin position="1227"/>
        <end position="1241"/>
    </location>
</feature>
<evidence type="ECO:0000256" key="1">
    <source>
        <dbReference type="ARBA" id="ARBA00004141"/>
    </source>
</evidence>
<dbReference type="InterPro" id="IPR004827">
    <property type="entry name" value="bZIP"/>
</dbReference>
<dbReference type="PROSITE" id="PS00036">
    <property type="entry name" value="BZIP_BASIC"/>
    <property type="match status" value="1"/>
</dbReference>
<feature type="compositionally biased region" description="Basic residues" evidence="6">
    <location>
        <begin position="1183"/>
        <end position="1198"/>
    </location>
</feature>
<feature type="compositionally biased region" description="Polar residues" evidence="6">
    <location>
        <begin position="215"/>
        <end position="224"/>
    </location>
</feature>
<organism evidence="9 10">
    <name type="scientific">Apiosordaria backusii</name>
    <dbReference type="NCBI Taxonomy" id="314023"/>
    <lineage>
        <taxon>Eukaryota</taxon>
        <taxon>Fungi</taxon>
        <taxon>Dikarya</taxon>
        <taxon>Ascomycota</taxon>
        <taxon>Pezizomycotina</taxon>
        <taxon>Sordariomycetes</taxon>
        <taxon>Sordariomycetidae</taxon>
        <taxon>Sordariales</taxon>
        <taxon>Lasiosphaeriaceae</taxon>
        <taxon>Apiosordaria</taxon>
    </lineage>
</organism>
<feature type="compositionally biased region" description="Basic and acidic residues" evidence="6">
    <location>
        <begin position="553"/>
        <end position="568"/>
    </location>
</feature>
<feature type="compositionally biased region" description="Pro residues" evidence="6">
    <location>
        <begin position="148"/>
        <end position="163"/>
    </location>
</feature>
<feature type="compositionally biased region" description="Basic and acidic residues" evidence="6">
    <location>
        <begin position="575"/>
        <end position="596"/>
    </location>
</feature>
<keyword evidence="10" id="KW-1185">Reference proteome</keyword>
<evidence type="ECO:0000256" key="5">
    <source>
        <dbReference type="SAM" id="Coils"/>
    </source>
</evidence>
<dbReference type="SUPFAM" id="SSF144083">
    <property type="entry name" value="Magnesium transport protein CorA, transmembrane region"/>
    <property type="match status" value="1"/>
</dbReference>
<feature type="region of interest" description="Disordered" evidence="6">
    <location>
        <begin position="1"/>
        <end position="21"/>
    </location>
</feature>
<sequence>MASRHGHQHHQRRASKVKSQNFGVLKAAHHSIPRTFDSESAPPTCFSSEDHPPEAIRDHTKHYFGCINIADRANYFADPDNNPIWQHELKLEKEYLTSLPEYKGREDLITQTAKRRRDKTIESTAVAIEAQYRRTDILRQAVRGKTPDQPPVKAPPGSCPQQPPSLAKTDHFVTCIEESGKNWRNSPSYICGITKVQAWKQSQSPPVNNPLGVSLGTSTPNNQPRASSTAAADTTARALNIGPQSRPELGRDEVRRIVERIRKSPPPLDSKSEEYDLERDVNAYLIQYTRRKATWAGLPAVLESKLASPQTGASTAPGATSASASAAGAQEAPSDVDVTAAPEPCSNIVTSSPTRTTFPNGTTSRTSSFSPTQSTHVQYLEPYEEELTDSRFKGRFPDQRLAMNVVLGADEDSTTSPSSNTPNILDREAINADDPTRIRYFHLPSNNMHWVEKAIAAYFGEGDLKIDLTNASRDRSVRTHTQMLLRPQFWRGQQHGARSGVVHARHMRPLCERISSEVNEIEDNPKNIVLFMPYLHWDTDRMRNKMAKMIDIESEQQRKRNEAAAYEKRQKRMKLREGLEPGAKRILHKDDADQKDNTTSQTGDHKPSTGPSQGVNDLADLMDRLVSIGRSKQKIEIDENGRLKINNPLGQYLIDAARLYEAISTYRDQRMLEKYLYNDPPLHPRRTLDQSYYWTLKSTKVRDRDQVVYRGTNMNLEFCHRLEPQQTLGESGVWSRVKGKLHKATGKEDPKPDLKWTDHWEKTDDHGCEHCRSDIRKISQLVMVDQLWMWVLDERTIITSFPKRYGFNKQDLSGVHKSIRMRLKSARKNQVRSVYDLALIILDECCNTFFDRTKTEDSQPQVMDIFSESIGNVTNQHTISFQHVWHWTQKASKIYRSRSKYIDSSDLHVPLLDIHPEGKLQREVKDIIDELDIMIHVHKKQREVVKRFCKHVEHILDPDGQWKEGADQYNQRMPPRVPNNTIDNMDKYQRRRERHDQLLWFRMQSQELLAEVDDRLDELEGLKKGAESTAQSVNDLLSLKQQQASVVQAWESVKQAEEAVRQGRAIMMFTVITIIFLPLSFIASIFGMNNYEFGGSDNPWSVWDQLEFILPISFGVIFISVVVAFSNLLRAFIWSLFKLITTSVLVYSGLYRFWLTFSDEWCSTSMMQKTEKMVQDMKDEVRRVKKQRRNQRNQKRKKKEQEIDKKDKDGHDTRNQKGEDGRHIKNANGNEEPTTRLSTDSAQKRRRNTTGQRSLHKQKRDTASRLGVEVTWPSDALPNASGSTSARPRASHDEAGDDGVAPATSGRQTRASGNGNGSTGESPFQGSDNNV</sequence>